<sequence length="230" mass="25529">MSTTEIKKPAAILAIIIWLAAPTIYLSVEWYVSRMFSPHYSYLHRFTSDLAIPYAYYDPKTGHLTNSWRAPMMNLNFAVHGFLFLAGQISLLRATGERKLSTARLVIAVVYCIGILLVAAVPGGPREHENGRMMWHGLGAVCAIFGGNINSLLAGFATPVDSKPVYKTVCLSLGAIGFCGPALVFAFGYRDLIGVWQRLSIYPTQMWEYSTAVSLVFELLRTEEAQVKRD</sequence>
<dbReference type="OrthoDB" id="3650249at2759"/>
<dbReference type="AlphaFoldDB" id="A0A6A6D3L5"/>
<dbReference type="GeneID" id="54564256"/>
<feature type="transmembrane region" description="Helical" evidence="1">
    <location>
        <begin position="169"/>
        <end position="189"/>
    </location>
</feature>
<dbReference type="RefSeq" id="XP_033674534.1">
    <property type="nucleotide sequence ID" value="XM_033810984.1"/>
</dbReference>
<dbReference type="InterPro" id="IPR009339">
    <property type="entry name" value="DUF998"/>
</dbReference>
<evidence type="ECO:0000256" key="1">
    <source>
        <dbReference type="SAM" id="Phobius"/>
    </source>
</evidence>
<feature type="transmembrane region" description="Helical" evidence="1">
    <location>
        <begin position="12"/>
        <end position="32"/>
    </location>
</feature>
<reference evidence="2" key="1">
    <citation type="journal article" date="2020" name="Stud. Mycol.">
        <title>101 Dothideomycetes genomes: a test case for predicting lifestyles and emergence of pathogens.</title>
        <authorList>
            <person name="Haridas S."/>
            <person name="Albert R."/>
            <person name="Binder M."/>
            <person name="Bloem J."/>
            <person name="Labutti K."/>
            <person name="Salamov A."/>
            <person name="Andreopoulos B."/>
            <person name="Baker S."/>
            <person name="Barry K."/>
            <person name="Bills G."/>
            <person name="Bluhm B."/>
            <person name="Cannon C."/>
            <person name="Castanera R."/>
            <person name="Culley D."/>
            <person name="Daum C."/>
            <person name="Ezra D."/>
            <person name="Gonzalez J."/>
            <person name="Henrissat B."/>
            <person name="Kuo A."/>
            <person name="Liang C."/>
            <person name="Lipzen A."/>
            <person name="Lutzoni F."/>
            <person name="Magnuson J."/>
            <person name="Mondo S."/>
            <person name="Nolan M."/>
            <person name="Ohm R."/>
            <person name="Pangilinan J."/>
            <person name="Park H.-J."/>
            <person name="Ramirez L."/>
            <person name="Alfaro M."/>
            <person name="Sun H."/>
            <person name="Tritt A."/>
            <person name="Yoshinaga Y."/>
            <person name="Zwiers L.-H."/>
            <person name="Turgeon B."/>
            <person name="Goodwin S."/>
            <person name="Spatafora J."/>
            <person name="Crous P."/>
            <person name="Grigoriev I."/>
        </authorList>
    </citation>
    <scope>NUCLEOTIDE SEQUENCE</scope>
    <source>
        <strain evidence="2">ATCC 36951</strain>
    </source>
</reference>
<keyword evidence="3" id="KW-1185">Reference proteome</keyword>
<feature type="transmembrane region" description="Helical" evidence="1">
    <location>
        <begin position="133"/>
        <end position="157"/>
    </location>
</feature>
<accession>A0A6A6D3L5</accession>
<keyword evidence="1" id="KW-0812">Transmembrane</keyword>
<dbReference type="Proteomes" id="UP000799537">
    <property type="component" value="Unassembled WGS sequence"/>
</dbReference>
<evidence type="ECO:0008006" key="4">
    <source>
        <dbReference type="Google" id="ProtNLM"/>
    </source>
</evidence>
<proteinExistence type="predicted"/>
<evidence type="ECO:0000313" key="3">
    <source>
        <dbReference type="Proteomes" id="UP000799537"/>
    </source>
</evidence>
<dbReference type="EMBL" id="ML993579">
    <property type="protein sequence ID" value="KAF2173645.1"/>
    <property type="molecule type" value="Genomic_DNA"/>
</dbReference>
<organism evidence="2 3">
    <name type="scientific">Zasmidium cellare ATCC 36951</name>
    <dbReference type="NCBI Taxonomy" id="1080233"/>
    <lineage>
        <taxon>Eukaryota</taxon>
        <taxon>Fungi</taxon>
        <taxon>Dikarya</taxon>
        <taxon>Ascomycota</taxon>
        <taxon>Pezizomycotina</taxon>
        <taxon>Dothideomycetes</taxon>
        <taxon>Dothideomycetidae</taxon>
        <taxon>Mycosphaerellales</taxon>
        <taxon>Mycosphaerellaceae</taxon>
        <taxon>Zasmidium</taxon>
    </lineage>
</organism>
<feature type="transmembrane region" description="Helical" evidence="1">
    <location>
        <begin position="102"/>
        <end position="121"/>
    </location>
</feature>
<feature type="transmembrane region" description="Helical" evidence="1">
    <location>
        <begin position="77"/>
        <end position="95"/>
    </location>
</feature>
<dbReference type="Pfam" id="PF06197">
    <property type="entry name" value="DUF998"/>
    <property type="match status" value="1"/>
</dbReference>
<name>A0A6A6D3L5_ZASCE</name>
<keyword evidence="1" id="KW-0472">Membrane</keyword>
<evidence type="ECO:0000313" key="2">
    <source>
        <dbReference type="EMBL" id="KAF2173645.1"/>
    </source>
</evidence>
<gene>
    <name evidence="2" type="ORF">M409DRAFT_48590</name>
</gene>
<protein>
    <recommendedName>
        <fullName evidence="4">DUF998 domain-containing protein</fullName>
    </recommendedName>
</protein>
<keyword evidence="1" id="KW-1133">Transmembrane helix</keyword>